<dbReference type="InterPro" id="IPR002645">
    <property type="entry name" value="STAS_dom"/>
</dbReference>
<dbReference type="SUPFAM" id="SSF52091">
    <property type="entry name" value="SpoIIaa-like"/>
    <property type="match status" value="1"/>
</dbReference>
<dbReference type="Proteomes" id="UP000477651">
    <property type="component" value="Unassembled WGS sequence"/>
</dbReference>
<keyword evidence="3" id="KW-1185">Reference proteome</keyword>
<evidence type="ECO:0000259" key="1">
    <source>
        <dbReference type="PROSITE" id="PS50801"/>
    </source>
</evidence>
<name>A0A6L9Y5A2_9BURK</name>
<reference evidence="2 3" key="1">
    <citation type="submission" date="2020-02" db="EMBL/GenBank/DDBJ databases">
        <title>Pelistega sp. NLN82 were isolated from wild rodents of the Hainan Island.</title>
        <authorList>
            <person name="Niu N."/>
            <person name="Zhou J."/>
        </authorList>
    </citation>
    <scope>NUCLEOTIDE SEQUENCE [LARGE SCALE GENOMIC DNA]</scope>
    <source>
        <strain evidence="2 3">NLN82</strain>
    </source>
</reference>
<dbReference type="EMBL" id="JAAGYR010000006">
    <property type="protein sequence ID" value="NEN75581.1"/>
    <property type="molecule type" value="Genomic_DNA"/>
</dbReference>
<dbReference type="RefSeq" id="WP_163764223.1">
    <property type="nucleotide sequence ID" value="NZ_JAAGYR010000006.1"/>
</dbReference>
<evidence type="ECO:0000313" key="3">
    <source>
        <dbReference type="Proteomes" id="UP000477651"/>
    </source>
</evidence>
<organism evidence="2 3">
    <name type="scientific">Pelistega ratti</name>
    <dbReference type="NCBI Taxonomy" id="2652177"/>
    <lineage>
        <taxon>Bacteria</taxon>
        <taxon>Pseudomonadati</taxon>
        <taxon>Pseudomonadota</taxon>
        <taxon>Betaproteobacteria</taxon>
        <taxon>Burkholderiales</taxon>
        <taxon>Alcaligenaceae</taxon>
        <taxon>Pelistega</taxon>
    </lineage>
</organism>
<evidence type="ECO:0000313" key="2">
    <source>
        <dbReference type="EMBL" id="NEN75581.1"/>
    </source>
</evidence>
<accession>A0A6L9Y5A2</accession>
<dbReference type="PROSITE" id="PS50801">
    <property type="entry name" value="STAS"/>
    <property type="match status" value="1"/>
</dbReference>
<dbReference type="AlphaFoldDB" id="A0A6L9Y5A2"/>
<sequence length="302" mass="34870">MPKKFINIHIPAFFTEKTIYKSISKILSKNNFLEDIVLLNIDLTSLKTIDIIGITALSNLIEWVRLYNIQVNFSYDKENITRLLEESGFIKRYIKTDNLFFKKWHILAIEVVRTEEVVKHLSYRIVPWFLDCLEKETQQKNLCSYQLSSIQTALQEIFNNINDHSFSKIACYCGYYDAQQRIFKLCISDFGIGIPSKIINLNPTLTDSQAIEKACENGYTTKSTPNNMGAGLDILLKNTVIANKGALTIYSLKGAFSARFYEGKVIQLPQIERENNIFPGTMIIMEYPIDRIQLDEVQEFSW</sequence>
<proteinExistence type="predicted"/>
<dbReference type="InterPro" id="IPR036890">
    <property type="entry name" value="HATPase_C_sf"/>
</dbReference>
<dbReference type="SUPFAM" id="SSF55874">
    <property type="entry name" value="ATPase domain of HSP90 chaperone/DNA topoisomerase II/histidine kinase"/>
    <property type="match status" value="1"/>
</dbReference>
<dbReference type="Gene3D" id="3.30.565.10">
    <property type="entry name" value="Histidine kinase-like ATPase, C-terminal domain"/>
    <property type="match status" value="1"/>
</dbReference>
<feature type="domain" description="STAS" evidence="1">
    <location>
        <begin position="13"/>
        <end position="100"/>
    </location>
</feature>
<comment type="caution">
    <text evidence="2">The sequence shown here is derived from an EMBL/GenBank/DDBJ whole genome shotgun (WGS) entry which is preliminary data.</text>
</comment>
<gene>
    <name evidence="2" type="ORF">F9B74_04460</name>
</gene>
<protein>
    <recommendedName>
        <fullName evidence="1">STAS domain-containing protein</fullName>
    </recommendedName>
</protein>
<dbReference type="InterPro" id="IPR036513">
    <property type="entry name" value="STAS_dom_sf"/>
</dbReference>
<dbReference type="Gene3D" id="3.30.750.24">
    <property type="entry name" value="STAS domain"/>
    <property type="match status" value="1"/>
</dbReference>